<dbReference type="OrthoDB" id="9805924at2"/>
<accession>A0A844FHC9</accession>
<name>A0A844FHC9_9FIRM</name>
<keyword evidence="2" id="KW-0808">Transferase</keyword>
<dbReference type="InterPro" id="IPR000182">
    <property type="entry name" value="GNAT_dom"/>
</dbReference>
<organism evidence="2 3">
    <name type="scientific">Anaerosalibacter bizertensis</name>
    <dbReference type="NCBI Taxonomy" id="932217"/>
    <lineage>
        <taxon>Bacteria</taxon>
        <taxon>Bacillati</taxon>
        <taxon>Bacillota</taxon>
        <taxon>Tissierellia</taxon>
        <taxon>Tissierellales</taxon>
        <taxon>Sporanaerobacteraceae</taxon>
        <taxon>Anaerosalibacter</taxon>
    </lineage>
</organism>
<gene>
    <name evidence="2" type="ORF">FYJ27_06205</name>
</gene>
<protein>
    <submittedName>
        <fullName evidence="2">GNAT family N-acetyltransferase</fullName>
    </submittedName>
</protein>
<dbReference type="PROSITE" id="PS51186">
    <property type="entry name" value="GNAT"/>
    <property type="match status" value="1"/>
</dbReference>
<dbReference type="Proteomes" id="UP000462760">
    <property type="component" value="Unassembled WGS sequence"/>
</dbReference>
<dbReference type="SUPFAM" id="SSF55729">
    <property type="entry name" value="Acyl-CoA N-acyltransferases (Nat)"/>
    <property type="match status" value="1"/>
</dbReference>
<dbReference type="RefSeq" id="WP_154484010.1">
    <property type="nucleotide sequence ID" value="NZ_VULR01000007.1"/>
</dbReference>
<proteinExistence type="predicted"/>
<comment type="caution">
    <text evidence="2">The sequence shown here is derived from an EMBL/GenBank/DDBJ whole genome shotgun (WGS) entry which is preliminary data.</text>
</comment>
<evidence type="ECO:0000259" key="1">
    <source>
        <dbReference type="PROSITE" id="PS51186"/>
    </source>
</evidence>
<dbReference type="InterPro" id="IPR016181">
    <property type="entry name" value="Acyl_CoA_acyltransferase"/>
</dbReference>
<dbReference type="EMBL" id="VULR01000007">
    <property type="protein sequence ID" value="MSS43325.1"/>
    <property type="molecule type" value="Genomic_DNA"/>
</dbReference>
<sequence>MIIEYAKKEDYISIHNISKELNIEYAKNKERGVLLRIIPKEFIKDNIENFIVARIDNRVVGFLWFSIKYPKDMLKYTELRENIHNCVYSEQIGVKEEFQGQHIGKELYRFLKNNYKEKGILVFVNMAPEKNIASLSFHESLGFKVVGDFYRKDFCGFKDYKANLLKLKQL</sequence>
<dbReference type="GO" id="GO:0016747">
    <property type="term" value="F:acyltransferase activity, transferring groups other than amino-acyl groups"/>
    <property type="evidence" value="ECO:0007669"/>
    <property type="project" value="InterPro"/>
</dbReference>
<dbReference type="Pfam" id="PF00583">
    <property type="entry name" value="Acetyltransf_1"/>
    <property type="match status" value="1"/>
</dbReference>
<reference evidence="2 3" key="1">
    <citation type="submission" date="2019-08" db="EMBL/GenBank/DDBJ databases">
        <title>In-depth cultivation of the pig gut microbiome towards novel bacterial diversity and tailored functional studies.</title>
        <authorList>
            <person name="Wylensek D."/>
            <person name="Hitch T.C.A."/>
            <person name="Clavel T."/>
        </authorList>
    </citation>
    <scope>NUCLEOTIDE SEQUENCE [LARGE SCALE GENOMIC DNA]</scope>
    <source>
        <strain evidence="2 3">Med78-601-WT-4W-RMD-3</strain>
    </source>
</reference>
<dbReference type="Gene3D" id="3.40.630.30">
    <property type="match status" value="1"/>
</dbReference>
<dbReference type="CDD" id="cd04301">
    <property type="entry name" value="NAT_SF"/>
    <property type="match status" value="1"/>
</dbReference>
<dbReference type="AlphaFoldDB" id="A0A844FHC9"/>
<feature type="domain" description="N-acetyltransferase" evidence="1">
    <location>
        <begin position="1"/>
        <end position="170"/>
    </location>
</feature>
<evidence type="ECO:0000313" key="3">
    <source>
        <dbReference type="Proteomes" id="UP000462760"/>
    </source>
</evidence>
<evidence type="ECO:0000313" key="2">
    <source>
        <dbReference type="EMBL" id="MSS43325.1"/>
    </source>
</evidence>